<keyword evidence="2" id="KW-1185">Reference proteome</keyword>
<protein>
    <submittedName>
        <fullName evidence="1">1723_t:CDS:1</fullName>
    </submittedName>
</protein>
<accession>A0ACA9Q7H2</accession>
<proteinExistence type="predicted"/>
<name>A0ACA9Q7H2_9GLOM</name>
<feature type="non-terminal residue" evidence="1">
    <location>
        <position position="202"/>
    </location>
</feature>
<dbReference type="EMBL" id="CAJVPW010037171">
    <property type="protein sequence ID" value="CAG8739309.1"/>
    <property type="molecule type" value="Genomic_DNA"/>
</dbReference>
<evidence type="ECO:0000313" key="1">
    <source>
        <dbReference type="EMBL" id="CAG8739309.1"/>
    </source>
</evidence>
<evidence type="ECO:0000313" key="2">
    <source>
        <dbReference type="Proteomes" id="UP000789366"/>
    </source>
</evidence>
<dbReference type="Proteomes" id="UP000789366">
    <property type="component" value="Unassembled WGS sequence"/>
</dbReference>
<feature type="non-terminal residue" evidence="1">
    <location>
        <position position="1"/>
    </location>
</feature>
<gene>
    <name evidence="1" type="ORF">SPELUC_LOCUS13671</name>
</gene>
<sequence>VTRILTLKEIYERVVLQDDQPNINVGKFGKQYCTIPLRLLKSIIELYEHNKECCSEILEGLQHFIPVINDYFSLMVTFKKNIQESEITLILFESFTLPNKEKVRATKSYYNAPIFSDIAVYMDPEQDFNTFGGYCFAKVLLFVRVILTTATMIDLALICWYDFKYPSAPSKFYKYECPHLQLTKIYNMIPVQSINHIVHIVP</sequence>
<organism evidence="1 2">
    <name type="scientific">Cetraspora pellucida</name>
    <dbReference type="NCBI Taxonomy" id="1433469"/>
    <lineage>
        <taxon>Eukaryota</taxon>
        <taxon>Fungi</taxon>
        <taxon>Fungi incertae sedis</taxon>
        <taxon>Mucoromycota</taxon>
        <taxon>Glomeromycotina</taxon>
        <taxon>Glomeromycetes</taxon>
        <taxon>Diversisporales</taxon>
        <taxon>Gigasporaceae</taxon>
        <taxon>Cetraspora</taxon>
    </lineage>
</organism>
<comment type="caution">
    <text evidence="1">The sequence shown here is derived from an EMBL/GenBank/DDBJ whole genome shotgun (WGS) entry which is preliminary data.</text>
</comment>
<reference evidence="1" key="1">
    <citation type="submission" date="2021-06" db="EMBL/GenBank/DDBJ databases">
        <authorList>
            <person name="Kallberg Y."/>
            <person name="Tangrot J."/>
            <person name="Rosling A."/>
        </authorList>
    </citation>
    <scope>NUCLEOTIDE SEQUENCE</scope>
    <source>
        <strain evidence="1">28 12/20/2015</strain>
    </source>
</reference>